<accession>A0A0C2DDD5</accession>
<evidence type="ECO:0000313" key="3">
    <source>
        <dbReference type="Proteomes" id="UP000054047"/>
    </source>
</evidence>
<dbReference type="EMBL" id="KN726540">
    <property type="protein sequence ID" value="KIH67868.1"/>
    <property type="molecule type" value="Genomic_DNA"/>
</dbReference>
<keyword evidence="3" id="KW-1185">Reference proteome</keyword>
<reference evidence="2 3" key="1">
    <citation type="submission" date="2013-12" db="EMBL/GenBank/DDBJ databases">
        <title>Draft genome of the parsitic nematode Ancylostoma duodenale.</title>
        <authorList>
            <person name="Mitreva M."/>
        </authorList>
    </citation>
    <scope>NUCLEOTIDE SEQUENCE [LARGE SCALE GENOMIC DNA]</scope>
    <source>
        <strain evidence="2 3">Zhejiang</strain>
    </source>
</reference>
<organism evidence="2 3">
    <name type="scientific">Ancylostoma duodenale</name>
    <dbReference type="NCBI Taxonomy" id="51022"/>
    <lineage>
        <taxon>Eukaryota</taxon>
        <taxon>Metazoa</taxon>
        <taxon>Ecdysozoa</taxon>
        <taxon>Nematoda</taxon>
        <taxon>Chromadorea</taxon>
        <taxon>Rhabditida</taxon>
        <taxon>Rhabditina</taxon>
        <taxon>Rhabditomorpha</taxon>
        <taxon>Strongyloidea</taxon>
        <taxon>Ancylostomatidae</taxon>
        <taxon>Ancylostomatinae</taxon>
        <taxon>Ancylostoma</taxon>
    </lineage>
</organism>
<proteinExistence type="predicted"/>
<protein>
    <submittedName>
        <fullName evidence="2">Uncharacterized protein</fullName>
    </submittedName>
</protein>
<gene>
    <name evidence="2" type="ORF">ANCDUO_01790</name>
</gene>
<evidence type="ECO:0000313" key="2">
    <source>
        <dbReference type="EMBL" id="KIH67868.1"/>
    </source>
</evidence>
<feature type="region of interest" description="Disordered" evidence="1">
    <location>
        <begin position="1"/>
        <end position="24"/>
    </location>
</feature>
<dbReference type="AlphaFoldDB" id="A0A0C2DDD5"/>
<evidence type="ECO:0000256" key="1">
    <source>
        <dbReference type="SAM" id="MobiDB-lite"/>
    </source>
</evidence>
<dbReference type="OrthoDB" id="5903432at2759"/>
<name>A0A0C2DDD5_9BILA</name>
<sequence length="70" mass="7840">MSSAQQQDHRPDGQTSSRSPPKKHTMFVVSLERTESIGQLRLARETNGIIVGDCSVYPKMNRSQGDEEVH</sequence>
<dbReference type="Proteomes" id="UP000054047">
    <property type="component" value="Unassembled WGS sequence"/>
</dbReference>